<evidence type="ECO:0000256" key="1">
    <source>
        <dbReference type="SAM" id="MobiDB-lite"/>
    </source>
</evidence>
<comment type="caution">
    <text evidence="2">The sequence shown here is derived from an EMBL/GenBank/DDBJ whole genome shotgun (WGS) entry which is preliminary data.</text>
</comment>
<gene>
    <name evidence="2" type="ORF">N0V93_005064</name>
</gene>
<feature type="compositionally biased region" description="Low complexity" evidence="1">
    <location>
        <begin position="21"/>
        <end position="35"/>
    </location>
</feature>
<evidence type="ECO:0000313" key="3">
    <source>
        <dbReference type="Proteomes" id="UP001140453"/>
    </source>
</evidence>
<feature type="compositionally biased region" description="Polar residues" evidence="1">
    <location>
        <begin position="193"/>
        <end position="203"/>
    </location>
</feature>
<keyword evidence="3" id="KW-1185">Reference proteome</keyword>
<sequence length="259" mass="28297">MASTPGGASHRLLTMKFMQRAAAAKSPTTASTQTAISDEDRPSKRQRTGERTSPSAPKTPGYVVDQKVAQAALDEEDRKRQAAIDRMAERLGDAHWVLDTAKLPSSHNQTTPLRVVQVGFSEIDKKQKSEESLDEEEEKVPSFQSYGPKKKTTKEQSGNDTRSDSDSDSDSDSESDSSDSESSSEESDDEMSQSKPGRTSYGSQKRDEIRSRKTAAQERARKMAADRRNKEVNLHKLTSISGGGVGSFSAPSSKPGPRR</sequence>
<protein>
    <submittedName>
        <fullName evidence="2">Uncharacterized protein</fullName>
    </submittedName>
</protein>
<feature type="compositionally biased region" description="Basic and acidic residues" evidence="1">
    <location>
        <begin position="204"/>
        <end position="234"/>
    </location>
</feature>
<accession>A0A9W8YS75</accession>
<reference evidence="2" key="1">
    <citation type="submission" date="2022-10" db="EMBL/GenBank/DDBJ databases">
        <title>Tapping the CABI collections for fungal endophytes: first genome assemblies for Collariella, Neodidymelliopsis, Ascochyta clinopodiicola, Didymella pomorum, Didymosphaeria variabile, Neocosmospora piperis and Neocucurbitaria cava.</title>
        <authorList>
            <person name="Hill R."/>
        </authorList>
    </citation>
    <scope>NUCLEOTIDE SEQUENCE</scope>
    <source>
        <strain evidence="2">IMI 355082</strain>
    </source>
</reference>
<feature type="region of interest" description="Disordered" evidence="1">
    <location>
        <begin position="20"/>
        <end position="64"/>
    </location>
</feature>
<dbReference type="AlphaFoldDB" id="A0A9W8YS75"/>
<dbReference type="Proteomes" id="UP001140453">
    <property type="component" value="Unassembled WGS sequence"/>
</dbReference>
<dbReference type="EMBL" id="JAPEVB010000003">
    <property type="protein sequence ID" value="KAJ4391447.1"/>
    <property type="molecule type" value="Genomic_DNA"/>
</dbReference>
<feature type="region of interest" description="Disordered" evidence="1">
    <location>
        <begin position="125"/>
        <end position="259"/>
    </location>
</feature>
<proteinExistence type="predicted"/>
<dbReference type="OrthoDB" id="427960at2759"/>
<organism evidence="2 3">
    <name type="scientific">Gnomoniopsis smithogilvyi</name>
    <dbReference type="NCBI Taxonomy" id="1191159"/>
    <lineage>
        <taxon>Eukaryota</taxon>
        <taxon>Fungi</taxon>
        <taxon>Dikarya</taxon>
        <taxon>Ascomycota</taxon>
        <taxon>Pezizomycotina</taxon>
        <taxon>Sordariomycetes</taxon>
        <taxon>Sordariomycetidae</taxon>
        <taxon>Diaporthales</taxon>
        <taxon>Gnomoniaceae</taxon>
        <taxon>Gnomoniopsis</taxon>
    </lineage>
</organism>
<feature type="compositionally biased region" description="Basic and acidic residues" evidence="1">
    <location>
        <begin position="38"/>
        <end position="50"/>
    </location>
</feature>
<feature type="compositionally biased region" description="Acidic residues" evidence="1">
    <location>
        <begin position="166"/>
        <end position="191"/>
    </location>
</feature>
<evidence type="ECO:0000313" key="2">
    <source>
        <dbReference type="EMBL" id="KAJ4391447.1"/>
    </source>
</evidence>
<name>A0A9W8YS75_9PEZI</name>